<evidence type="ECO:0000313" key="2">
    <source>
        <dbReference type="EMBL" id="VDM41498.1"/>
    </source>
</evidence>
<keyword evidence="3" id="KW-1185">Reference proteome</keyword>
<evidence type="ECO:0000313" key="3">
    <source>
        <dbReference type="Proteomes" id="UP000050794"/>
    </source>
</evidence>
<dbReference type="Proteomes" id="UP000050794">
    <property type="component" value="Unassembled WGS sequence"/>
</dbReference>
<dbReference type="WBParaSite" id="TCNE_0001017701-mRNA-1">
    <property type="protein sequence ID" value="TCNE_0001017701-mRNA-1"/>
    <property type="gene ID" value="TCNE_0001017701"/>
</dbReference>
<feature type="compositionally biased region" description="Basic and acidic residues" evidence="1">
    <location>
        <begin position="253"/>
        <end position="285"/>
    </location>
</feature>
<feature type="compositionally biased region" description="Gly residues" evidence="1">
    <location>
        <begin position="287"/>
        <end position="300"/>
    </location>
</feature>
<feature type="compositionally biased region" description="Basic and acidic residues" evidence="1">
    <location>
        <begin position="223"/>
        <end position="244"/>
    </location>
</feature>
<organism evidence="3 4">
    <name type="scientific">Toxocara canis</name>
    <name type="common">Canine roundworm</name>
    <dbReference type="NCBI Taxonomy" id="6265"/>
    <lineage>
        <taxon>Eukaryota</taxon>
        <taxon>Metazoa</taxon>
        <taxon>Ecdysozoa</taxon>
        <taxon>Nematoda</taxon>
        <taxon>Chromadorea</taxon>
        <taxon>Rhabditida</taxon>
        <taxon>Spirurina</taxon>
        <taxon>Ascaridomorpha</taxon>
        <taxon>Ascaridoidea</taxon>
        <taxon>Toxocaridae</taxon>
        <taxon>Toxocara</taxon>
    </lineage>
</organism>
<proteinExistence type="predicted"/>
<dbReference type="EMBL" id="UYWY01020412">
    <property type="protein sequence ID" value="VDM41498.1"/>
    <property type="molecule type" value="Genomic_DNA"/>
</dbReference>
<reference evidence="2 3" key="2">
    <citation type="submission" date="2018-11" db="EMBL/GenBank/DDBJ databases">
        <authorList>
            <consortium name="Pathogen Informatics"/>
        </authorList>
    </citation>
    <scope>NUCLEOTIDE SEQUENCE [LARGE SCALE GENOMIC DNA]</scope>
</reference>
<accession>A0A183UNV7</accession>
<evidence type="ECO:0000256" key="1">
    <source>
        <dbReference type="SAM" id="MobiDB-lite"/>
    </source>
</evidence>
<evidence type="ECO:0000313" key="4">
    <source>
        <dbReference type="WBParaSite" id="TCNE_0001017701-mRNA-1"/>
    </source>
</evidence>
<protein>
    <submittedName>
        <fullName evidence="4">HABP4_PAI-RBP1 domain-containing protein</fullName>
    </submittedName>
</protein>
<name>A0A183UNV7_TOXCA</name>
<feature type="compositionally biased region" description="Basic and acidic residues" evidence="1">
    <location>
        <begin position="172"/>
        <end position="190"/>
    </location>
</feature>
<dbReference type="AlphaFoldDB" id="A0A183UNV7"/>
<feature type="region of interest" description="Disordered" evidence="1">
    <location>
        <begin position="147"/>
        <end position="319"/>
    </location>
</feature>
<reference evidence="4" key="1">
    <citation type="submission" date="2016-06" db="UniProtKB">
        <authorList>
            <consortium name="WormBaseParasite"/>
        </authorList>
    </citation>
    <scope>IDENTIFICATION</scope>
</reference>
<sequence length="375" mass="41718">MSNSVDFLMLDNINIFGFPSYSSTLNDVTLKNAAVTVTGKHDGSSVGWTVMSQKGEKVRSKEDEEALDRKIAEIRKKNELIARRKETENAMPSHAKSSKANEWDREWDAGKTRCSPLRLLIFTTIYSADTWKENVPEMGHSLRGGYGGYSSWGSQQRGRGRGRGHGTPRSEFALHDDRAEPKRKSERHLNSTDTSHTKAPVTNVTAQKGKTAEKKQSQGSTRPSDKAHNTDNQKREVQATDRKKSGAQSAQANKDEVKPKREGEKRASKEDGKLKGPAERNERGRGRGGAMGAGRTGKGTGTERVAVTKNDSNTTGSPKRIVEIKRPGKDKLDGFSRSREVSICFSLLNMSSFWRKFLLRYLSWTSRYFISSSAT</sequence>
<gene>
    <name evidence="2" type="ORF">TCNE_LOCUS10177</name>
</gene>